<organism evidence="1 2">
    <name type="scientific">Methylobacterium tardum</name>
    <dbReference type="NCBI Taxonomy" id="374432"/>
    <lineage>
        <taxon>Bacteria</taxon>
        <taxon>Pseudomonadati</taxon>
        <taxon>Pseudomonadota</taxon>
        <taxon>Alphaproteobacteria</taxon>
        <taxon>Hyphomicrobiales</taxon>
        <taxon>Methylobacteriaceae</taxon>
        <taxon>Methylobacterium</taxon>
    </lineage>
</organism>
<gene>
    <name evidence="1" type="ORF">GCM10007890_42410</name>
</gene>
<keyword evidence="2" id="KW-1185">Reference proteome</keyword>
<protein>
    <submittedName>
        <fullName evidence="1">Uncharacterized protein</fullName>
    </submittedName>
</protein>
<dbReference type="AlphaFoldDB" id="A0AA37TQ16"/>
<proteinExistence type="predicted"/>
<evidence type="ECO:0000313" key="1">
    <source>
        <dbReference type="EMBL" id="GLS72228.1"/>
    </source>
</evidence>
<reference evidence="2" key="1">
    <citation type="journal article" date="2019" name="Int. J. Syst. Evol. Microbiol.">
        <title>The Global Catalogue of Microorganisms (GCM) 10K type strain sequencing project: providing services to taxonomists for standard genome sequencing and annotation.</title>
        <authorList>
            <consortium name="The Broad Institute Genomics Platform"/>
            <consortium name="The Broad Institute Genome Sequencing Center for Infectious Disease"/>
            <person name="Wu L."/>
            <person name="Ma J."/>
        </authorList>
    </citation>
    <scope>NUCLEOTIDE SEQUENCE [LARGE SCALE GENOMIC DNA]</scope>
    <source>
        <strain evidence="2">NBRC 103632</strain>
    </source>
</reference>
<evidence type="ECO:0000313" key="2">
    <source>
        <dbReference type="Proteomes" id="UP001157440"/>
    </source>
</evidence>
<dbReference type="Proteomes" id="UP001157440">
    <property type="component" value="Unassembled WGS sequence"/>
</dbReference>
<comment type="caution">
    <text evidence="1">The sequence shown here is derived from an EMBL/GenBank/DDBJ whole genome shotgun (WGS) entry which is preliminary data.</text>
</comment>
<dbReference type="EMBL" id="BSPL01000020">
    <property type="protein sequence ID" value="GLS72228.1"/>
    <property type="molecule type" value="Genomic_DNA"/>
</dbReference>
<name>A0AA37TQ16_9HYPH</name>
<sequence>MKWAGSANACADWIKASARPATMIHATMRSAPVTLRVIIRVAIRRLPLTTKAGRLFWDECMAKLVCVRIASLVACAGRIAGAPVTGS</sequence>
<accession>A0AA37TQ16</accession>